<sequence length="337" mass="37776">MFCIKCGREAIRGMVFCEECYSQSEPFAKLQQSFVFSTCPSCGRFREGQHWVEVGDRIEYVYSAVRKSLETIPGTSVLSFELSGFREDQNSFPLHVSFETRNSGVTRKEEGEVNVRVQRNTCPTCSRRSGHYFESTIQIRALGRMRSELMADAEEFVRKLCADTAAREPDFFVSSIRSTRGGVDMTLSSSSAGYSIARSAAHHFGTGVVATRSLYGQKDGRNIYRTTYLLRVPMLAAGDYVEYAGAHYRVSDTSGGVVLEPLSGGRRMHLPFQDLERVRFIGGREMETQLTVKSSTGGRITVVDMSTMTEEVLRYGRAVRNGESIRAVRLGERLYPL</sequence>
<reference evidence="3" key="1">
    <citation type="submission" date="2021-05" db="EMBL/GenBank/DDBJ databases">
        <title>Genomic insights into ecological role and evolution of a novel Thermoplasmata order Candidatus Sysuiplasmatales.</title>
        <authorList>
            <person name="Yuan Y."/>
        </authorList>
    </citation>
    <scope>NUCLEOTIDE SEQUENCE</scope>
    <source>
        <strain evidence="3">TUT19-bin139</strain>
        <strain evidence="2">YP2-bin.285</strain>
    </source>
</reference>
<comment type="caution">
    <text evidence="3">The sequence shown here is derived from an EMBL/GenBank/DDBJ whole genome shotgun (WGS) entry which is preliminary data.</text>
</comment>
<accession>A0A8J8CI17</accession>
<dbReference type="Pfam" id="PF04981">
    <property type="entry name" value="NMD3"/>
    <property type="match status" value="1"/>
</dbReference>
<dbReference type="Proteomes" id="UP000716004">
    <property type="component" value="Unassembled WGS sequence"/>
</dbReference>
<dbReference type="PANTHER" id="PTHR12746:SF2">
    <property type="entry name" value="60S RIBOSOMAL EXPORT PROTEIN NMD3"/>
    <property type="match status" value="1"/>
</dbReference>
<protein>
    <recommendedName>
        <fullName evidence="1">Nmd3 N-terminal domain-containing protein</fullName>
    </recommendedName>
</protein>
<dbReference type="AlphaFoldDB" id="A0A8J8CI17"/>
<evidence type="ECO:0000313" key="3">
    <source>
        <dbReference type="EMBL" id="MBX8644513.1"/>
    </source>
</evidence>
<name>A0A8J8CI17_9ARCH</name>
<proteinExistence type="predicted"/>
<gene>
    <name evidence="2" type="ORF">J9259_03125</name>
    <name evidence="3" type="ORF">KIY12_07320</name>
</gene>
<dbReference type="PANTHER" id="PTHR12746">
    <property type="entry name" value="NONSENSE-MEDIATED MRNA DECAY PROTEIN 3"/>
    <property type="match status" value="1"/>
</dbReference>
<evidence type="ECO:0000259" key="1">
    <source>
        <dbReference type="Pfam" id="PF04981"/>
    </source>
</evidence>
<evidence type="ECO:0000313" key="4">
    <source>
        <dbReference type="Proteomes" id="UP000750197"/>
    </source>
</evidence>
<dbReference type="GO" id="GO:0005737">
    <property type="term" value="C:cytoplasm"/>
    <property type="evidence" value="ECO:0007669"/>
    <property type="project" value="TreeGrafter"/>
</dbReference>
<feature type="domain" description="Nmd3 N-terminal" evidence="1">
    <location>
        <begin position="3"/>
        <end position="232"/>
    </location>
</feature>
<dbReference type="EMBL" id="JAHEAC010000069">
    <property type="protein sequence ID" value="MBX8644513.1"/>
    <property type="molecule type" value="Genomic_DNA"/>
</dbReference>
<organism evidence="3 4">
    <name type="scientific">Candidatus Sysuiplasma superficiale</name>
    <dbReference type="NCBI Taxonomy" id="2823368"/>
    <lineage>
        <taxon>Archaea</taxon>
        <taxon>Methanobacteriati</taxon>
        <taxon>Thermoplasmatota</taxon>
        <taxon>Thermoplasmata</taxon>
        <taxon>Candidatus Sysuiplasmatales</taxon>
        <taxon>Candidatus Sysuiplasmataceae</taxon>
        <taxon>Candidatus Sysuiplasma</taxon>
    </lineage>
</organism>
<dbReference type="GO" id="GO:0043023">
    <property type="term" value="F:ribosomal large subunit binding"/>
    <property type="evidence" value="ECO:0007669"/>
    <property type="project" value="InterPro"/>
</dbReference>
<dbReference type="EMBL" id="JAGVSJ010000005">
    <property type="protein sequence ID" value="MBX8631499.1"/>
    <property type="molecule type" value="Genomic_DNA"/>
</dbReference>
<dbReference type="InterPro" id="IPR007064">
    <property type="entry name" value="Nmd3_N"/>
</dbReference>
<dbReference type="Proteomes" id="UP000750197">
    <property type="component" value="Unassembled WGS sequence"/>
</dbReference>
<evidence type="ECO:0000313" key="2">
    <source>
        <dbReference type="EMBL" id="MBX8631499.1"/>
    </source>
</evidence>
<dbReference type="InterPro" id="IPR039768">
    <property type="entry name" value="Nmd3"/>
</dbReference>